<protein>
    <recommendedName>
        <fullName evidence="2">Lipid/polyisoprenoid-binding YceI-like domain-containing protein</fullName>
    </recommendedName>
</protein>
<dbReference type="InterPro" id="IPR007372">
    <property type="entry name" value="Lipid/polyisoprenoid-bd_YceI"/>
</dbReference>
<dbReference type="EMBL" id="JAIQ01000038">
    <property type="protein sequence ID" value="KLE02055.1"/>
    <property type="molecule type" value="Genomic_DNA"/>
</dbReference>
<dbReference type="Pfam" id="PF04264">
    <property type="entry name" value="YceI"/>
    <property type="match status" value="1"/>
</dbReference>
<dbReference type="RefSeq" id="WP_046996110.1">
    <property type="nucleotide sequence ID" value="NZ_JAIQ01000038.1"/>
</dbReference>
<feature type="signal peptide" evidence="1">
    <location>
        <begin position="1"/>
        <end position="20"/>
    </location>
</feature>
<gene>
    <name evidence="3" type="ORF">AA20_01470</name>
</gene>
<feature type="chain" id="PRO_5002578794" description="Lipid/polyisoprenoid-binding YceI-like domain-containing protein" evidence="1">
    <location>
        <begin position="21"/>
        <end position="195"/>
    </location>
</feature>
<keyword evidence="1" id="KW-0732">Signal</keyword>
<reference evidence="3 4" key="1">
    <citation type="submission" date="2014-01" db="EMBL/GenBank/DDBJ databases">
        <title>Development of a Comparative Genomic Fingerprinting Assay for High Resolution Genotyping of Arcobacter butzleri.</title>
        <authorList>
            <person name="Webb A.L."/>
            <person name="Inglis G.D."/>
            <person name="Kruczkiewicz P."/>
            <person name="Selinger L.B."/>
            <person name="Taboada E.N."/>
        </authorList>
    </citation>
    <scope>NUCLEOTIDE SEQUENCE [LARGE SCALE GENOMIC DNA]</scope>
    <source>
        <strain evidence="3 4">L348</strain>
    </source>
</reference>
<dbReference type="Proteomes" id="UP000035514">
    <property type="component" value="Unassembled WGS sequence"/>
</dbReference>
<name>A0A0G9K8D0_9BACT</name>
<proteinExistence type="predicted"/>
<accession>A0A0G9K8D0</accession>
<sequence length="195" mass="21443">MKKVVISTLGLALMTSSLYAGVCSDKLKYDFTFYGAEDKSYVVTKNTFKTATSNFPSEKLLNVTLNIDTFSIDTSADLNNGAAKWPAAMVTVRNNNISNNFFKLFEKDAGKVDVKIVKIAANSMDVEFKMNGVTKVIPFAYKTEGDTIKATGKLDVLAFGVDKAWAQFSAVCKSFHHGKSWNEIDINFEVPASCK</sequence>
<dbReference type="AlphaFoldDB" id="A0A0G9K8D0"/>
<organism evidence="3 4">
    <name type="scientific">Aliarcobacter butzleri L348</name>
    <dbReference type="NCBI Taxonomy" id="1447256"/>
    <lineage>
        <taxon>Bacteria</taxon>
        <taxon>Pseudomonadati</taxon>
        <taxon>Campylobacterota</taxon>
        <taxon>Epsilonproteobacteria</taxon>
        <taxon>Campylobacterales</taxon>
        <taxon>Arcobacteraceae</taxon>
        <taxon>Aliarcobacter</taxon>
    </lineage>
</organism>
<evidence type="ECO:0000313" key="3">
    <source>
        <dbReference type="EMBL" id="KLE02055.1"/>
    </source>
</evidence>
<evidence type="ECO:0000313" key="4">
    <source>
        <dbReference type="Proteomes" id="UP000035514"/>
    </source>
</evidence>
<feature type="domain" description="Lipid/polyisoprenoid-binding YceI-like" evidence="2">
    <location>
        <begin position="54"/>
        <end position="190"/>
    </location>
</feature>
<evidence type="ECO:0000256" key="1">
    <source>
        <dbReference type="SAM" id="SignalP"/>
    </source>
</evidence>
<dbReference type="PATRIC" id="fig|1447256.3.peg.283"/>
<evidence type="ECO:0000259" key="2">
    <source>
        <dbReference type="Pfam" id="PF04264"/>
    </source>
</evidence>
<comment type="caution">
    <text evidence="3">The sequence shown here is derived from an EMBL/GenBank/DDBJ whole genome shotgun (WGS) entry which is preliminary data.</text>
</comment>